<name>A0ABR2VWN7_9FUNG</name>
<proteinExistence type="predicted"/>
<feature type="compositionally biased region" description="Low complexity" evidence="1">
    <location>
        <begin position="205"/>
        <end position="217"/>
    </location>
</feature>
<protein>
    <submittedName>
        <fullName evidence="3">Uncharacterized protein</fullName>
    </submittedName>
</protein>
<evidence type="ECO:0000313" key="4">
    <source>
        <dbReference type="Proteomes" id="UP001479436"/>
    </source>
</evidence>
<keyword evidence="2" id="KW-0732">Signal</keyword>
<gene>
    <name evidence="3" type="ORF">K7432_009702</name>
</gene>
<feature type="compositionally biased region" description="Basic and acidic residues" evidence="1">
    <location>
        <begin position="113"/>
        <end position="143"/>
    </location>
</feature>
<dbReference type="EMBL" id="JASJQH010007493">
    <property type="protein sequence ID" value="KAK9708343.1"/>
    <property type="molecule type" value="Genomic_DNA"/>
</dbReference>
<dbReference type="Proteomes" id="UP001479436">
    <property type="component" value="Unassembled WGS sequence"/>
</dbReference>
<keyword evidence="4" id="KW-1185">Reference proteome</keyword>
<feature type="compositionally biased region" description="Polar residues" evidence="1">
    <location>
        <begin position="145"/>
        <end position="166"/>
    </location>
</feature>
<evidence type="ECO:0000256" key="1">
    <source>
        <dbReference type="SAM" id="MobiDB-lite"/>
    </source>
</evidence>
<evidence type="ECO:0000256" key="2">
    <source>
        <dbReference type="SAM" id="SignalP"/>
    </source>
</evidence>
<evidence type="ECO:0000313" key="3">
    <source>
        <dbReference type="EMBL" id="KAK9708343.1"/>
    </source>
</evidence>
<feature type="region of interest" description="Disordered" evidence="1">
    <location>
        <begin position="95"/>
        <end position="166"/>
    </location>
</feature>
<comment type="caution">
    <text evidence="3">The sequence shown here is derived from an EMBL/GenBank/DDBJ whole genome shotgun (WGS) entry which is preliminary data.</text>
</comment>
<sequence>MKITITVTFIVALLSNQLLLVSSDNVEKCLSHSKEKTDNQQLMSCATDCIGVPNPSPEDVKRTAECTKKCGSNVNCHIGCIREYFQKGNTEGAYTGEYDGKDNSHKDVKKHGHEKEDKNVSTSDHKQSKGDHNQAKPEKEAKVSTEVSKSLVGAQQTSGISAISPSKTSQVAGASTIVPIASTPAPFSVPSAAFPFSAGFSSNKAPFSSFSSSKPNKTGTRSASSGSFNAISLLSTFLIPWISYRGVTA</sequence>
<organism evidence="3 4">
    <name type="scientific">Basidiobolus ranarum</name>
    <dbReference type="NCBI Taxonomy" id="34480"/>
    <lineage>
        <taxon>Eukaryota</taxon>
        <taxon>Fungi</taxon>
        <taxon>Fungi incertae sedis</taxon>
        <taxon>Zoopagomycota</taxon>
        <taxon>Entomophthoromycotina</taxon>
        <taxon>Basidiobolomycetes</taxon>
        <taxon>Basidiobolales</taxon>
        <taxon>Basidiobolaceae</taxon>
        <taxon>Basidiobolus</taxon>
    </lineage>
</organism>
<accession>A0ABR2VWN7</accession>
<feature type="signal peptide" evidence="2">
    <location>
        <begin position="1"/>
        <end position="23"/>
    </location>
</feature>
<feature type="chain" id="PRO_5045870435" evidence="2">
    <location>
        <begin position="24"/>
        <end position="249"/>
    </location>
</feature>
<reference evidence="3 4" key="1">
    <citation type="submission" date="2023-04" db="EMBL/GenBank/DDBJ databases">
        <title>Genome of Basidiobolus ranarum AG-B5.</title>
        <authorList>
            <person name="Stajich J.E."/>
            <person name="Carter-House D."/>
            <person name="Gryganskyi A."/>
        </authorList>
    </citation>
    <scope>NUCLEOTIDE SEQUENCE [LARGE SCALE GENOMIC DNA]</scope>
    <source>
        <strain evidence="3 4">AG-B5</strain>
    </source>
</reference>
<feature type="region of interest" description="Disordered" evidence="1">
    <location>
        <begin position="205"/>
        <end position="224"/>
    </location>
</feature>